<keyword evidence="1" id="KW-0507">mRNA processing</keyword>
<dbReference type="InterPro" id="IPR035979">
    <property type="entry name" value="RBD_domain_sf"/>
</dbReference>
<dbReference type="Gene3D" id="3.30.70.330">
    <property type="match status" value="2"/>
</dbReference>
<sequence>MGTSRDRRSLTPTDDDEDTRGSRGRDRKSDDDKVEEDERWHRSKDEGSPTKKEEKGDGDRKRDRDDGDRKRDRGDGDRKRDRDDGDRKRDRGDGDRKRDRDDGDRKRDRDDGDRKRDRDDGDRKRDRDNVDDRSERRHSCRRRGDDDRRDDRRRGEDRRRNRRGGGHHRGARGHHHHDDDRDRSRRRSPSRRRRSRERRPTNRRSRWSRSPERRKPFKFDSPPKELAATLMGNGGSGGLLPQTVVSSSSTIKEAFNATLAAERQKIARELYIGQIPPGISAGVLIDVLNDGLMNMGANAMPGRPIVHGWLGGDGLFAFVEFRTAEEASIALDRLNGHQLKSYGVTIKVGRPKGYMGPAPEDSANAYNAGNNKGPSAAEVSSDTNRLCLIGFPLDSSEHSIKKALRTAAKGDIRHLELLKHIWNNKLIVLAVFECEDPESELRLKRKGEVEIHGKRAKIINPRDAIVKGYMNLDGEIIKKGMGLAIVPSRILVMTNFAGSVEELLDDVNYNDLLEDIKLECKSITGGVDVRSILIPRPETSTAGGGGGGGVNTPNGVNGSSSTIHHDSATMDDNMDDHNNTPSSAAAAAVPAVDMQVPGLGCCFMEFRNVEEAAQVKRIIDGRIFGGHEVFVTYFSETRFKRGDFANPMPNTDEPEVGLKDIGPNPPPIDDGMDDEEDDDDDMDVEGSDNGMDILDTNDTKVRKKAPPQAPAVPLAAEDLEIID</sequence>
<reference evidence="7 8" key="1">
    <citation type="submission" date="2020-04" db="EMBL/GenBank/DDBJ databases">
        <title>Perkinsus chesapeaki whole genome sequence.</title>
        <authorList>
            <person name="Bogema D.R."/>
        </authorList>
    </citation>
    <scope>NUCLEOTIDE SEQUENCE [LARGE SCALE GENOMIC DNA]</scope>
    <source>
        <strain evidence="7">ATCC PRA-425</strain>
    </source>
</reference>
<feature type="region of interest" description="Disordered" evidence="5">
    <location>
        <begin position="644"/>
        <end position="723"/>
    </location>
</feature>
<keyword evidence="2 4" id="KW-0694">RNA-binding</keyword>
<feature type="region of interest" description="Disordered" evidence="5">
    <location>
        <begin position="538"/>
        <end position="586"/>
    </location>
</feature>
<evidence type="ECO:0000256" key="5">
    <source>
        <dbReference type="SAM" id="MobiDB-lite"/>
    </source>
</evidence>
<dbReference type="PROSITE" id="PS50102">
    <property type="entry name" value="RRM"/>
    <property type="match status" value="1"/>
</dbReference>
<name>A0A7J6MY13_PERCH</name>
<dbReference type="SUPFAM" id="SSF54928">
    <property type="entry name" value="RNA-binding domain, RBD"/>
    <property type="match status" value="2"/>
</dbReference>
<dbReference type="GO" id="GO:0003723">
    <property type="term" value="F:RNA binding"/>
    <property type="evidence" value="ECO:0007669"/>
    <property type="project" value="UniProtKB-UniRule"/>
</dbReference>
<feature type="compositionally biased region" description="Basic and acidic residues" evidence="5">
    <location>
        <begin position="209"/>
        <end position="223"/>
    </location>
</feature>
<dbReference type="OrthoDB" id="10266058at2759"/>
<evidence type="ECO:0000256" key="4">
    <source>
        <dbReference type="PROSITE-ProRule" id="PRU00176"/>
    </source>
</evidence>
<evidence type="ECO:0000256" key="2">
    <source>
        <dbReference type="ARBA" id="ARBA00022884"/>
    </source>
</evidence>
<gene>
    <name evidence="7" type="ORF">FOL47_005958</name>
</gene>
<feature type="region of interest" description="Disordered" evidence="5">
    <location>
        <begin position="1"/>
        <end position="234"/>
    </location>
</feature>
<organism evidence="7 8">
    <name type="scientific">Perkinsus chesapeaki</name>
    <name type="common">Clam parasite</name>
    <name type="synonym">Perkinsus andrewsi</name>
    <dbReference type="NCBI Taxonomy" id="330153"/>
    <lineage>
        <taxon>Eukaryota</taxon>
        <taxon>Sar</taxon>
        <taxon>Alveolata</taxon>
        <taxon>Perkinsozoa</taxon>
        <taxon>Perkinsea</taxon>
        <taxon>Perkinsida</taxon>
        <taxon>Perkinsidae</taxon>
        <taxon>Perkinsus</taxon>
    </lineage>
</organism>
<dbReference type="InterPro" id="IPR000504">
    <property type="entry name" value="RRM_dom"/>
</dbReference>
<evidence type="ECO:0000313" key="7">
    <source>
        <dbReference type="EMBL" id="KAF4676522.1"/>
    </source>
</evidence>
<evidence type="ECO:0000256" key="3">
    <source>
        <dbReference type="ARBA" id="ARBA00023187"/>
    </source>
</evidence>
<dbReference type="PANTHER" id="PTHR23139">
    <property type="entry name" value="RNA-BINDING PROTEIN"/>
    <property type="match status" value="1"/>
</dbReference>
<feature type="compositionally biased region" description="Basic residues" evidence="5">
    <location>
        <begin position="184"/>
        <end position="207"/>
    </location>
</feature>
<dbReference type="AlphaFoldDB" id="A0A7J6MY13"/>
<comment type="caution">
    <text evidence="7">The sequence shown here is derived from an EMBL/GenBank/DDBJ whole genome shotgun (WGS) entry which is preliminary data.</text>
</comment>
<feature type="compositionally biased region" description="Acidic residues" evidence="5">
    <location>
        <begin position="670"/>
        <end position="686"/>
    </location>
</feature>
<dbReference type="GO" id="GO:0008380">
    <property type="term" value="P:RNA splicing"/>
    <property type="evidence" value="ECO:0007669"/>
    <property type="project" value="UniProtKB-KW"/>
</dbReference>
<dbReference type="EMBL" id="JAAPAO010000033">
    <property type="protein sequence ID" value="KAF4676522.1"/>
    <property type="molecule type" value="Genomic_DNA"/>
</dbReference>
<proteinExistence type="predicted"/>
<keyword evidence="3" id="KW-0508">mRNA splicing</keyword>
<feature type="compositionally biased region" description="Basic and acidic residues" evidence="5">
    <location>
        <begin position="19"/>
        <end position="159"/>
    </location>
</feature>
<feature type="compositionally biased region" description="Basic residues" evidence="5">
    <location>
        <begin position="160"/>
        <end position="175"/>
    </location>
</feature>
<dbReference type="Proteomes" id="UP000591131">
    <property type="component" value="Unassembled WGS sequence"/>
</dbReference>
<dbReference type="InterPro" id="IPR012677">
    <property type="entry name" value="Nucleotide-bd_a/b_plait_sf"/>
</dbReference>
<evidence type="ECO:0000259" key="6">
    <source>
        <dbReference type="PROSITE" id="PS50102"/>
    </source>
</evidence>
<feature type="compositionally biased region" description="Low complexity" evidence="5">
    <location>
        <begin position="551"/>
        <end position="562"/>
    </location>
</feature>
<evidence type="ECO:0000313" key="8">
    <source>
        <dbReference type="Proteomes" id="UP000591131"/>
    </source>
</evidence>
<dbReference type="GO" id="GO:0006397">
    <property type="term" value="P:mRNA processing"/>
    <property type="evidence" value="ECO:0007669"/>
    <property type="project" value="UniProtKB-KW"/>
</dbReference>
<feature type="domain" description="RRM" evidence="6">
    <location>
        <begin position="268"/>
        <end position="353"/>
    </location>
</feature>
<accession>A0A7J6MY13</accession>
<keyword evidence="8" id="KW-1185">Reference proteome</keyword>
<protein>
    <recommendedName>
        <fullName evidence="6">RRM domain-containing protein</fullName>
    </recommendedName>
</protein>
<evidence type="ECO:0000256" key="1">
    <source>
        <dbReference type="ARBA" id="ARBA00022664"/>
    </source>
</evidence>